<dbReference type="InterPro" id="IPR036188">
    <property type="entry name" value="FAD/NAD-bd_sf"/>
</dbReference>
<keyword evidence="2" id="KW-0808">Transferase</keyword>
<dbReference type="SUPFAM" id="SSF103025">
    <property type="entry name" value="Folate-binding domain"/>
    <property type="match status" value="1"/>
</dbReference>
<comment type="caution">
    <text evidence="8">The sequence shown here is derived from an EMBL/GenBank/DDBJ whole genome shotgun (WGS) entry which is preliminary data.</text>
</comment>
<dbReference type="InterPro" id="IPR041117">
    <property type="entry name" value="SoxA_A3"/>
</dbReference>
<dbReference type="Pfam" id="PF08669">
    <property type="entry name" value="GCV_T_C"/>
    <property type="match status" value="1"/>
</dbReference>
<sequence length="910" mass="98822">MKAGRFIDTSNRVSFNFEGRQMEGFSGDTIATALWRAGTKTLSRSFKYHRRRGLLSLSGADANTLMDIDDHPNAQADRTPIAPNMVVRPRHYLGTLENDKMAILGQFSRFLPPGFYYKAFFKPRGIWSKWEPLIRNLAGLGVVNQTATPSHIEKAHDFCDVAIIGGGPAGLSAALTAARAGKSVRLLDKNPLLGGSLNWRPDESGDGERLLASVEAETGIKVLLQCDVTGVFEDNLIVATQPNCAWRLRAEQIIYSTGARELPAVFTGNDLPGVMLVSAALRLAFLYDLACGKRAVILASCSADADAARALTNYGVSITAILNLAAKDAPWAAQLTADGFDVRHNVTVFTATGTQSVSGANAIIDGTQEKFSCDCVLMNAGSIPASELPAAIGITFPYDDVLCRPVIEHAALAGAVHNRPSLSAAIADGAEAMNGGTRPPADTTPSPASAVLWDGKGKAFVDFDEDLQPRDLDDAIDEGFDDIQLLKRYTTAGMGPAQGKLTNIHAARHLAQRLNCAVSMVGQVTARPPAAAETLAQLAGEEHPIKRTVLHGQHTHLSAQFMPASAWLRPAYYIGAEKESLAVRQHIGMIDISTLGKMQITGPDAAVLLERLYTGKFQKQAVGAVRYALMLDESGIITDDGVVARLDEERFWVTTTTGNADAIYRQMLLWCARWQLRVDVVNMTSAYAAINLAGPEAPPLLEKIAGQSININYMKTAEINLQGIPAILLRVGFVGEKGYEIHLPMGHMRNLWKELLPHAQPFGVEAQRLLRLEKGHVIVGQDTDGLTTPLEADMAWSLGRDKDFYLGQRALEIHRQRGIHRQLRGFTITACWRNRLNEADLVLDDKGHAVGHVTSVSYSPTLDCMVGLAYASPQTPRDSGDLRIRTASGEIMQAQVRLLPFYDPKGERQQ</sequence>
<evidence type="ECO:0000313" key="9">
    <source>
        <dbReference type="Proteomes" id="UP001168167"/>
    </source>
</evidence>
<keyword evidence="3" id="KW-0560">Oxidoreductase</keyword>
<dbReference type="EMBL" id="JANQAO010000002">
    <property type="protein sequence ID" value="MDM5147606.1"/>
    <property type="molecule type" value="Genomic_DNA"/>
</dbReference>
<dbReference type="Pfam" id="PF07992">
    <property type="entry name" value="Pyr_redox_2"/>
    <property type="match status" value="1"/>
</dbReference>
<name>A0ABT7QLK9_9GAMM</name>
<evidence type="ECO:0000259" key="6">
    <source>
        <dbReference type="Pfam" id="PF08669"/>
    </source>
</evidence>
<feature type="domain" description="Aminomethyltransferase C-terminal" evidence="6">
    <location>
        <begin position="821"/>
        <end position="903"/>
    </location>
</feature>
<dbReference type="Pfam" id="PF01571">
    <property type="entry name" value="GCV_T"/>
    <property type="match status" value="1"/>
</dbReference>
<dbReference type="Gene3D" id="1.10.10.1100">
    <property type="entry name" value="BFD-like [2Fe-2S]-binding domain"/>
    <property type="match status" value="1"/>
</dbReference>
<dbReference type="Gene3D" id="3.50.50.60">
    <property type="entry name" value="FAD/NAD(P)-binding domain"/>
    <property type="match status" value="1"/>
</dbReference>
<dbReference type="PRINTS" id="PR00469">
    <property type="entry name" value="PNDRDTASEII"/>
</dbReference>
<dbReference type="PANTHER" id="PTHR43757:SF2">
    <property type="entry name" value="AMINOMETHYLTRANSFERASE, MITOCHONDRIAL"/>
    <property type="match status" value="1"/>
</dbReference>
<proteinExistence type="inferred from homology"/>
<feature type="domain" description="SoxA A3" evidence="7">
    <location>
        <begin position="456"/>
        <end position="540"/>
    </location>
</feature>
<dbReference type="InterPro" id="IPR029043">
    <property type="entry name" value="GcvT/YgfZ_C"/>
</dbReference>
<dbReference type="Pfam" id="PF17806">
    <property type="entry name" value="SO_alpha_A3"/>
    <property type="match status" value="1"/>
</dbReference>
<organism evidence="8 9">
    <name type="scientific">Candidatus Doriopsillibacter californiensis</name>
    <dbReference type="NCBI Taxonomy" id="2970740"/>
    <lineage>
        <taxon>Bacteria</taxon>
        <taxon>Pseudomonadati</taxon>
        <taxon>Pseudomonadota</taxon>
        <taxon>Gammaproteobacteria</taxon>
        <taxon>Candidatus Tethybacterales</taxon>
        <taxon>Candidatus Persebacteraceae</taxon>
        <taxon>Candidatus Doriopsillibacter</taxon>
    </lineage>
</organism>
<evidence type="ECO:0000256" key="3">
    <source>
        <dbReference type="ARBA" id="ARBA00023002"/>
    </source>
</evidence>
<dbReference type="SUPFAM" id="SSF101790">
    <property type="entry name" value="Aminomethyltransferase beta-barrel domain"/>
    <property type="match status" value="1"/>
</dbReference>
<dbReference type="InterPro" id="IPR013977">
    <property type="entry name" value="GcvT_C"/>
</dbReference>
<dbReference type="InterPro" id="IPR042204">
    <property type="entry name" value="2Fe-2S-bd_N"/>
</dbReference>
<protein>
    <submittedName>
        <fullName evidence="8">2Fe-2S iron-sulfur cluster-binding protein</fullName>
    </submittedName>
</protein>
<dbReference type="Pfam" id="PF13510">
    <property type="entry name" value="Fer2_4"/>
    <property type="match status" value="1"/>
</dbReference>
<feature type="domain" description="GCVT N-terminal" evidence="4">
    <location>
        <begin position="550"/>
        <end position="802"/>
    </location>
</feature>
<reference evidence="8" key="2">
    <citation type="journal article" date="2023" name="Microbiome">
        <title>Synthase-selected sorting approach identifies a beta-lactone synthase in a nudibranch symbiotic bacterium.</title>
        <authorList>
            <person name="Dzunkova M."/>
            <person name="La Clair J.J."/>
            <person name="Tyml T."/>
            <person name="Doud D."/>
            <person name="Schulz F."/>
            <person name="Piquer-Esteban S."/>
            <person name="Porcel Sanchis D."/>
            <person name="Osborn A."/>
            <person name="Robinson D."/>
            <person name="Louie K.B."/>
            <person name="Bowen B.P."/>
            <person name="Bowers R.M."/>
            <person name="Lee J."/>
            <person name="Arnau V."/>
            <person name="Diaz-Villanueva W."/>
            <person name="Stepanauskas R."/>
            <person name="Gosliner T."/>
            <person name="Date S.V."/>
            <person name="Northen T.R."/>
            <person name="Cheng J.F."/>
            <person name="Burkart M.D."/>
            <person name="Woyke T."/>
        </authorList>
    </citation>
    <scope>NUCLEOTIDE SEQUENCE</scope>
    <source>
        <strain evidence="8">Df01</strain>
    </source>
</reference>
<feature type="domain" description="FAD/NAD(P)-binding" evidence="5">
    <location>
        <begin position="160"/>
        <end position="396"/>
    </location>
</feature>
<reference evidence="8" key="1">
    <citation type="submission" date="2022-08" db="EMBL/GenBank/DDBJ databases">
        <authorList>
            <person name="Dzunkova M."/>
            <person name="La Clair J."/>
            <person name="Tyml T."/>
            <person name="Doud D."/>
            <person name="Schulz F."/>
            <person name="Piquer S."/>
            <person name="Porcel Sanchis D."/>
            <person name="Osborn A."/>
            <person name="Robinson D."/>
            <person name="Louie K.B."/>
            <person name="Bowen B.P."/>
            <person name="Bowers R."/>
            <person name="Lee J."/>
            <person name="Arnau Llombart V."/>
            <person name="Diaz Villanueva W."/>
            <person name="Gosliner T."/>
            <person name="Northen T."/>
            <person name="Cheng J.-F."/>
            <person name="Burkart M.D."/>
            <person name="Woyke T."/>
        </authorList>
    </citation>
    <scope>NUCLEOTIDE SEQUENCE</scope>
    <source>
        <strain evidence="8">Df01</strain>
    </source>
</reference>
<dbReference type="Gene3D" id="3.10.20.440">
    <property type="entry name" value="2Fe-2S iron-sulphur cluster binding domain, sarcosine oxidase, alpha subunit, N-terminal domain"/>
    <property type="match status" value="1"/>
</dbReference>
<keyword evidence="2" id="KW-0032">Aminotransferase</keyword>
<evidence type="ECO:0000256" key="1">
    <source>
        <dbReference type="ARBA" id="ARBA00008609"/>
    </source>
</evidence>
<keyword evidence="9" id="KW-1185">Reference proteome</keyword>
<accession>A0ABT7QLK9</accession>
<evidence type="ECO:0000259" key="5">
    <source>
        <dbReference type="Pfam" id="PF07992"/>
    </source>
</evidence>
<dbReference type="InterPro" id="IPR023753">
    <property type="entry name" value="FAD/NAD-binding_dom"/>
</dbReference>
<dbReference type="InterPro" id="IPR027266">
    <property type="entry name" value="TrmE/GcvT-like"/>
</dbReference>
<evidence type="ECO:0000256" key="2">
    <source>
        <dbReference type="ARBA" id="ARBA00022576"/>
    </source>
</evidence>
<dbReference type="InterPro" id="IPR006222">
    <property type="entry name" value="GCVT_N"/>
</dbReference>
<dbReference type="InterPro" id="IPR041854">
    <property type="entry name" value="BFD-like_2Fe2S-bd_dom_sf"/>
</dbReference>
<dbReference type="Gene3D" id="3.30.1360.120">
    <property type="entry name" value="Probable tRNA modification gtpase trme, domain 1"/>
    <property type="match status" value="1"/>
</dbReference>
<evidence type="ECO:0000259" key="7">
    <source>
        <dbReference type="Pfam" id="PF17806"/>
    </source>
</evidence>
<gene>
    <name evidence="8" type="ORF">NQX30_04380</name>
</gene>
<dbReference type="PRINTS" id="PR00368">
    <property type="entry name" value="FADPNR"/>
</dbReference>
<evidence type="ECO:0000313" key="8">
    <source>
        <dbReference type="EMBL" id="MDM5147606.1"/>
    </source>
</evidence>
<dbReference type="SUPFAM" id="SSF51905">
    <property type="entry name" value="FAD/NAD(P)-binding domain"/>
    <property type="match status" value="1"/>
</dbReference>
<comment type="similarity">
    <text evidence="1">Belongs to the GcvT family.</text>
</comment>
<evidence type="ECO:0000259" key="4">
    <source>
        <dbReference type="Pfam" id="PF01571"/>
    </source>
</evidence>
<dbReference type="InterPro" id="IPR028896">
    <property type="entry name" value="GcvT/YgfZ/DmdA"/>
</dbReference>
<dbReference type="PANTHER" id="PTHR43757">
    <property type="entry name" value="AMINOMETHYLTRANSFERASE"/>
    <property type="match status" value="1"/>
</dbReference>
<dbReference type="Proteomes" id="UP001168167">
    <property type="component" value="Unassembled WGS sequence"/>
</dbReference>